<evidence type="ECO:0000259" key="7">
    <source>
        <dbReference type="Pfam" id="PF00881"/>
    </source>
</evidence>
<keyword evidence="3" id="KW-0285">Flavoprotein</keyword>
<dbReference type="PATRIC" id="fig|92706.3.peg.397"/>
<evidence type="ECO:0000313" key="8">
    <source>
        <dbReference type="EMBL" id="AKF26396.1"/>
    </source>
</evidence>
<feature type="compositionally biased region" description="Basic and acidic residues" evidence="6">
    <location>
        <begin position="177"/>
        <end position="193"/>
    </location>
</feature>
<dbReference type="AlphaFoldDB" id="A0A0F6Z4V6"/>
<evidence type="ECO:0000313" key="9">
    <source>
        <dbReference type="Proteomes" id="UP000034037"/>
    </source>
</evidence>
<feature type="domain" description="Nitroreductase" evidence="7">
    <location>
        <begin position="9"/>
        <end position="170"/>
    </location>
</feature>
<comment type="cofactor">
    <cofactor evidence="1">
        <name>FMN</name>
        <dbReference type="ChEBI" id="CHEBI:58210"/>
    </cofactor>
</comment>
<protein>
    <submittedName>
        <fullName evidence="8">Dehydrogenase</fullName>
    </submittedName>
</protein>
<evidence type="ECO:0000256" key="3">
    <source>
        <dbReference type="ARBA" id="ARBA00022630"/>
    </source>
</evidence>
<dbReference type="Proteomes" id="UP000034037">
    <property type="component" value="Chromosome"/>
</dbReference>
<dbReference type="PANTHER" id="PTHR43673">
    <property type="entry name" value="NAD(P)H NITROREDUCTASE YDGI-RELATED"/>
    <property type="match status" value="1"/>
</dbReference>
<dbReference type="RefSeq" id="WP_003863249.1">
    <property type="nucleotide sequence ID" value="NZ_CP011309.1"/>
</dbReference>
<dbReference type="InterPro" id="IPR000415">
    <property type="entry name" value="Nitroreductase-like"/>
</dbReference>
<gene>
    <name evidence="8" type="ORF">YH66_01915</name>
</gene>
<dbReference type="Pfam" id="PF00881">
    <property type="entry name" value="Nitroreductase"/>
    <property type="match status" value="1"/>
</dbReference>
<evidence type="ECO:0000256" key="1">
    <source>
        <dbReference type="ARBA" id="ARBA00001917"/>
    </source>
</evidence>
<reference evidence="8 9" key="1">
    <citation type="submission" date="2015-04" db="EMBL/GenBank/DDBJ databases">
        <title>Complete Genome Sequence of Brevibacterium flavum ATCC 15168.</title>
        <authorList>
            <person name="Ahn J."/>
            <person name="Park G."/>
            <person name="Jeon W."/>
            <person name="Jang Y."/>
            <person name="Jang M."/>
            <person name="Lee H."/>
            <person name="Lee H."/>
        </authorList>
    </citation>
    <scope>NUCLEOTIDE SEQUENCE [LARGE SCALE GENOMIC DNA]</scope>
    <source>
        <strain evidence="8 9">ATCC 15168</strain>
    </source>
</reference>
<sequence length="193" mass="21282">MSLSVVEAITNRRATRKYTDEAPTPELIDKIVDLALEAPSAFNAQQREIVVITDPTQKQKLYEASHQKQFLTAPVTFIAVARVENEPEDLEEILGTERAERVAGFINGRSIQQTREATLRDASLAAAFLILAAQAEGLSTSPTTGWDEEKVKEAIGLGGREDRAIALVIATGFPNEQPEHPGRLQNRRIDNSY</sequence>
<keyword evidence="4" id="KW-0288">FMN</keyword>
<evidence type="ECO:0000256" key="5">
    <source>
        <dbReference type="ARBA" id="ARBA00023002"/>
    </source>
</evidence>
<organism evidence="8 9">
    <name type="scientific">[Brevibacterium] flavum</name>
    <dbReference type="NCBI Taxonomy" id="92706"/>
    <lineage>
        <taxon>Bacteria</taxon>
        <taxon>Bacillati</taxon>
        <taxon>Actinomycetota</taxon>
        <taxon>Actinomycetes</taxon>
        <taxon>Mycobacteriales</taxon>
        <taxon>Corynebacteriaceae</taxon>
        <taxon>Corynebacterium</taxon>
    </lineage>
</organism>
<dbReference type="Gene3D" id="3.40.109.10">
    <property type="entry name" value="NADH Oxidase"/>
    <property type="match status" value="1"/>
</dbReference>
<dbReference type="GO" id="GO:0016491">
    <property type="term" value="F:oxidoreductase activity"/>
    <property type="evidence" value="ECO:0007669"/>
    <property type="project" value="UniProtKB-KW"/>
</dbReference>
<dbReference type="EMBL" id="CP011309">
    <property type="protein sequence ID" value="AKF26396.1"/>
    <property type="molecule type" value="Genomic_DNA"/>
</dbReference>
<keyword evidence="5" id="KW-0560">Oxidoreductase</keyword>
<dbReference type="SUPFAM" id="SSF55469">
    <property type="entry name" value="FMN-dependent nitroreductase-like"/>
    <property type="match status" value="1"/>
</dbReference>
<dbReference type="HOGENOM" id="CLU_070764_4_2_11"/>
<evidence type="ECO:0000256" key="4">
    <source>
        <dbReference type="ARBA" id="ARBA00022643"/>
    </source>
</evidence>
<dbReference type="InterPro" id="IPR029479">
    <property type="entry name" value="Nitroreductase"/>
</dbReference>
<proteinExistence type="inferred from homology"/>
<accession>A0A0F6Z4V6</accession>
<name>A0A0F6Z4V6_9CORY</name>
<feature type="region of interest" description="Disordered" evidence="6">
    <location>
        <begin position="174"/>
        <end position="193"/>
    </location>
</feature>
<keyword evidence="9" id="KW-1185">Reference proteome</keyword>
<evidence type="ECO:0000256" key="2">
    <source>
        <dbReference type="ARBA" id="ARBA00007118"/>
    </source>
</evidence>
<comment type="similarity">
    <text evidence="2">Belongs to the nitroreductase family.</text>
</comment>
<evidence type="ECO:0000256" key="6">
    <source>
        <dbReference type="SAM" id="MobiDB-lite"/>
    </source>
</evidence>
<dbReference type="PANTHER" id="PTHR43673:SF2">
    <property type="entry name" value="NITROREDUCTASE"/>
    <property type="match status" value="1"/>
</dbReference>